<feature type="compositionally biased region" description="Basic residues" evidence="1">
    <location>
        <begin position="307"/>
        <end position="329"/>
    </location>
</feature>
<proteinExistence type="predicted"/>
<evidence type="ECO:0000256" key="2">
    <source>
        <dbReference type="SAM" id="Phobius"/>
    </source>
</evidence>
<feature type="region of interest" description="Disordered" evidence="1">
    <location>
        <begin position="37"/>
        <end position="60"/>
    </location>
</feature>
<keyword evidence="2" id="KW-1133">Transmembrane helix</keyword>
<feature type="transmembrane region" description="Helical" evidence="2">
    <location>
        <begin position="202"/>
        <end position="227"/>
    </location>
</feature>
<reference evidence="3" key="1">
    <citation type="submission" date="2023-03" db="EMBL/GenBank/DDBJ databases">
        <title>Massive genome expansion in bonnet fungi (Mycena s.s.) driven by repeated elements and novel gene families across ecological guilds.</title>
        <authorList>
            <consortium name="Lawrence Berkeley National Laboratory"/>
            <person name="Harder C.B."/>
            <person name="Miyauchi S."/>
            <person name="Viragh M."/>
            <person name="Kuo A."/>
            <person name="Thoen E."/>
            <person name="Andreopoulos B."/>
            <person name="Lu D."/>
            <person name="Skrede I."/>
            <person name="Drula E."/>
            <person name="Henrissat B."/>
            <person name="Morin E."/>
            <person name="Kohler A."/>
            <person name="Barry K."/>
            <person name="LaButti K."/>
            <person name="Morin E."/>
            <person name="Salamov A."/>
            <person name="Lipzen A."/>
            <person name="Mereny Z."/>
            <person name="Hegedus B."/>
            <person name="Baldrian P."/>
            <person name="Stursova M."/>
            <person name="Weitz H."/>
            <person name="Taylor A."/>
            <person name="Grigoriev I.V."/>
            <person name="Nagy L.G."/>
            <person name="Martin F."/>
            <person name="Kauserud H."/>
        </authorList>
    </citation>
    <scope>NUCLEOTIDE SEQUENCE</scope>
    <source>
        <strain evidence="3">9284</strain>
    </source>
</reference>
<sequence>MSDAKKEEVCRGRRAVNATEVIGCAVKPMVAGRRIGTGKPAGMWGSTRTRTRGGCVPVPAGTGTGYPRVGGRDGGSLGPIGIFPAELMCSNGRYGELNMFTLRNTISQCQHGSLPGLAAYPRVTGIQLGYPYPYPRRVNPSTRAGYPYPCRCLLKGNQTPSELPYKESVTHLNNQGSKMSSTQIGPHSRGKRADKTELKNKFLRLGIISVLLELVAIGAFAGSLASFSILIKYPEYEDRGRFVTPATVWFGASAAADVAIALTLVWQLRGMNTGSKETRRGVASPSFFSLSSTISQYNRTNQSHLPPNRRNHLARHDRGAHHIPGRPRK</sequence>
<protein>
    <submittedName>
        <fullName evidence="3">Uncharacterized protein</fullName>
    </submittedName>
</protein>
<dbReference type="AlphaFoldDB" id="A0AAD7BNW7"/>
<keyword evidence="4" id="KW-1185">Reference proteome</keyword>
<feature type="region of interest" description="Disordered" evidence="1">
    <location>
        <begin position="299"/>
        <end position="329"/>
    </location>
</feature>
<name>A0AAD7BNW7_9AGAR</name>
<evidence type="ECO:0000313" key="3">
    <source>
        <dbReference type="EMBL" id="KAJ7625912.1"/>
    </source>
</evidence>
<evidence type="ECO:0000256" key="1">
    <source>
        <dbReference type="SAM" id="MobiDB-lite"/>
    </source>
</evidence>
<feature type="transmembrane region" description="Helical" evidence="2">
    <location>
        <begin position="247"/>
        <end position="266"/>
    </location>
</feature>
<dbReference type="Proteomes" id="UP001221142">
    <property type="component" value="Unassembled WGS sequence"/>
</dbReference>
<keyword evidence="2" id="KW-0472">Membrane</keyword>
<dbReference type="EMBL" id="JARKIF010000012">
    <property type="protein sequence ID" value="KAJ7625912.1"/>
    <property type="molecule type" value="Genomic_DNA"/>
</dbReference>
<keyword evidence="2" id="KW-0812">Transmembrane</keyword>
<gene>
    <name evidence="3" type="ORF">FB45DRAFT_869052</name>
</gene>
<organism evidence="3 4">
    <name type="scientific">Roridomyces roridus</name>
    <dbReference type="NCBI Taxonomy" id="1738132"/>
    <lineage>
        <taxon>Eukaryota</taxon>
        <taxon>Fungi</taxon>
        <taxon>Dikarya</taxon>
        <taxon>Basidiomycota</taxon>
        <taxon>Agaricomycotina</taxon>
        <taxon>Agaricomycetes</taxon>
        <taxon>Agaricomycetidae</taxon>
        <taxon>Agaricales</taxon>
        <taxon>Marasmiineae</taxon>
        <taxon>Mycenaceae</taxon>
        <taxon>Roridomyces</taxon>
    </lineage>
</organism>
<accession>A0AAD7BNW7</accession>
<evidence type="ECO:0000313" key="4">
    <source>
        <dbReference type="Proteomes" id="UP001221142"/>
    </source>
</evidence>
<comment type="caution">
    <text evidence="3">The sequence shown here is derived from an EMBL/GenBank/DDBJ whole genome shotgun (WGS) entry which is preliminary data.</text>
</comment>